<sequence length="1621" mass="177034">MKSNYLSYALFSILLLTLLGCVCAAEYDIGANNFTEPGIVGLTIEEGGIYNLNESVMVDRKNAIYIKSSNVTINGNGYTLTYASGGIPKNGIRIFNTVIGTTNVTIHNLTLDGWDIGINDAGSNLTTISNVNIQNSESEGMKLTQLVNSRVEDCSIINSNNGSAILASSGTNCTFDNITIPSSPESCIRLVDCVDYTINGSKLSNSQIGIDLLDSPNSNILKNTIDACSLTGVHADYAPYSTFKDNEISSCEVGFDFYDTSYCDFVNNTIKSEGGFASHEAGVKYEISNDWNVSKNNISGYEYGIKVSESDDYNLTENYIWNNSIGVYAGENSDYVNIFNNTIYKNILGISLYSPLKAFPTNVLPNNGILNDDGTGNDGLDHPVITAANMSNNEILYVTGYVGVNNSSTIFANTIVDVYLVNYTTPQSGDTNASISNYGGSWIYLGSNTTDGNGIFNTYINILGVNTSPLINNSYVTAITRKETSGKHISSEFGLNTPVREKVPICRNLSINVTEELYNSPIWINVTIEPKGYAIVDVTATLGNNTYQLATTDIGTSRIYNGTIYTPNSTGIKPIKITTYYSPVGDPANIMSIETCSCDLCGCAINVTGNPVKIPSVTSPQNFMVNNPDEKLVINVTTAHDWGNAKVNNVSISILGEEYWFNELNTNVWGANISVPHSKGNYTFTIKAMDNLTNFNTTEGWIYVNDTYYIYNSDIPYYITNPGNYFIMENIIQNNDEGILISADNVKIHGNGYSYDYYNASYNYSTDSYYGFAISSGDNISISNISMENWLYGIIGGYVENSEFKNIDISNSDTGMTFLEIQNSEISNNVMNDLDFTGILIYDSNSKNITISYNTIYNFGSTPYVYADSNPSKIYAIEYNTGELNTSKVNSNMNYPVFTNISYNETNNSLYIKGFIGRNAPNAGDFGNSKIELYLVNNTFAGDKSNAIHPGSWQLITVFNTTAAEFDKNIDVSLVNIDSNSYIVASAYLKDVGTSEYSIGYPVFYSDDGSITIGNIYTIPGQTTGNGTSIDAYVGIVGIGLPAEINVSILGTGIYNNTTTIDLVYINDTWDVYKVGLPASPLEEGLYTLNASTKTASNPSTWRISSDFGNYFVVDKSAPKITVSFDPMYAKANGTTNITVTVNDTSPIDKVNVTLNDNNSNIFHLVQKNSTTWYGLLDLGNTSGNQTVMVNISDILGHKNSTTYTNLYIDTESPKIGNIYVTPEEVALNQNTTIWVLIDDYVNIPENKTNITLKAENNSTKTYNVTKLADNLFILNIQPNIENMSSGIYQIAVNTSDEYGNTNSTDYIKNLTVLNANITNNDTFNNYTQFNTGGTTIINLSGIYIEINTTENISSPVSVSELNNPPASGGAFTAGASPWEIQIPLLNSSVINNSYIKVYYSLEDFPSNINENTLRLYRYNETSEQWVVFTTPNGGVNTAEDYVWAYTKDTSGKWIVGGSLLASTSSGSYRSSRNKDRFEGVADDVTSVELRSFISNAEVIAGNNIDMGYSTTLTSNGVLASSRASDNVTQQTILIGGPVSNPVTSRYRSYLPIPITNEEPGEGIGVIQTFKIGDYTVIVLAGSDRVGTRTAVEYFAQLDELPTDSIKVTFVAGQYKVVRVS</sequence>
<dbReference type="InterPro" id="IPR012334">
    <property type="entry name" value="Pectin_lyas_fold"/>
</dbReference>
<feature type="domain" description="Right handed beta helix" evidence="2">
    <location>
        <begin position="164"/>
        <end position="319"/>
    </location>
</feature>
<protein>
    <submittedName>
        <fullName evidence="3">Parallel beta-helix repeat protein</fullName>
    </submittedName>
</protein>
<accession>A0ABT2EVF1</accession>
<dbReference type="InterPro" id="IPR039448">
    <property type="entry name" value="Beta_helix"/>
</dbReference>
<evidence type="ECO:0000259" key="1">
    <source>
        <dbReference type="Pfam" id="PF05124"/>
    </source>
</evidence>
<proteinExistence type="predicted"/>
<gene>
    <name evidence="3" type="ORF">M2325_000604</name>
</gene>
<evidence type="ECO:0000313" key="4">
    <source>
        <dbReference type="Proteomes" id="UP001140258"/>
    </source>
</evidence>
<feature type="domain" description="S-layer protein outer" evidence="1">
    <location>
        <begin position="1517"/>
        <end position="1596"/>
    </location>
</feature>
<evidence type="ECO:0000313" key="3">
    <source>
        <dbReference type="EMBL" id="MCS3921931.1"/>
    </source>
</evidence>
<evidence type="ECO:0000259" key="2">
    <source>
        <dbReference type="Pfam" id="PF13229"/>
    </source>
</evidence>
<keyword evidence="4" id="KW-1185">Reference proteome</keyword>
<dbReference type="PROSITE" id="PS51257">
    <property type="entry name" value="PROKAR_LIPOPROTEIN"/>
    <property type="match status" value="1"/>
</dbReference>
<dbReference type="SUPFAM" id="SSF51126">
    <property type="entry name" value="Pectin lyase-like"/>
    <property type="match status" value="2"/>
</dbReference>
<dbReference type="EMBL" id="JANUCQ010000001">
    <property type="protein sequence ID" value="MCS3921931.1"/>
    <property type="molecule type" value="Genomic_DNA"/>
</dbReference>
<dbReference type="Pfam" id="PF13229">
    <property type="entry name" value="Beta_helix"/>
    <property type="match status" value="2"/>
</dbReference>
<comment type="caution">
    <text evidence="3">The sequence shown here is derived from an EMBL/GenBank/DDBJ whole genome shotgun (WGS) entry which is preliminary data.</text>
</comment>
<organism evidence="3 4">
    <name type="scientific">Methanococcus voltae PS</name>
    <dbReference type="NCBI Taxonomy" id="523842"/>
    <lineage>
        <taxon>Archaea</taxon>
        <taxon>Methanobacteriati</taxon>
        <taxon>Methanobacteriota</taxon>
        <taxon>Methanomada group</taxon>
        <taxon>Methanococci</taxon>
        <taxon>Methanococcales</taxon>
        <taxon>Methanococcaceae</taxon>
        <taxon>Methanococcus</taxon>
    </lineage>
</organism>
<reference evidence="3" key="1">
    <citation type="submission" date="2022-08" db="EMBL/GenBank/DDBJ databases">
        <title>Genomic Encyclopedia of Type Strains, Phase V (KMG-V): Genome sequencing to study the core and pangenomes of soil and plant-associated prokaryotes.</title>
        <authorList>
            <person name="Whitman W."/>
        </authorList>
    </citation>
    <scope>NUCLEOTIDE SEQUENCE</scope>
    <source>
        <strain evidence="3">PS</strain>
    </source>
</reference>
<dbReference type="Pfam" id="PF05124">
    <property type="entry name" value="S_layer_C"/>
    <property type="match status" value="1"/>
</dbReference>
<dbReference type="InterPro" id="IPR011050">
    <property type="entry name" value="Pectin_lyase_fold/virulence"/>
</dbReference>
<dbReference type="InterPro" id="IPR006626">
    <property type="entry name" value="PbH1"/>
</dbReference>
<dbReference type="Proteomes" id="UP001140258">
    <property type="component" value="Unassembled WGS sequence"/>
</dbReference>
<feature type="domain" description="Right handed beta helix" evidence="2">
    <location>
        <begin position="719"/>
        <end position="870"/>
    </location>
</feature>
<dbReference type="Gene3D" id="2.160.20.10">
    <property type="entry name" value="Single-stranded right-handed beta-helix, Pectin lyase-like"/>
    <property type="match status" value="2"/>
</dbReference>
<dbReference type="InterPro" id="IPR022651">
    <property type="entry name" value="S_layer_C"/>
</dbReference>
<dbReference type="RefSeq" id="WP_259050773.1">
    <property type="nucleotide sequence ID" value="NZ_JANUCQ010000001.1"/>
</dbReference>
<dbReference type="SMART" id="SM00710">
    <property type="entry name" value="PbH1"/>
    <property type="match status" value="17"/>
</dbReference>
<name>A0ABT2EVF1_METVO</name>